<dbReference type="Proteomes" id="UP001355206">
    <property type="component" value="Unassembled WGS sequence"/>
</dbReference>
<protein>
    <submittedName>
        <fullName evidence="1">Uncharacterized protein</fullName>
    </submittedName>
</protein>
<proteinExistence type="predicted"/>
<dbReference type="EMBL" id="MLCA01000006">
    <property type="protein sequence ID" value="MEE7490864.1"/>
    <property type="molecule type" value="Genomic_DNA"/>
</dbReference>
<evidence type="ECO:0000313" key="2">
    <source>
        <dbReference type="Proteomes" id="UP001355206"/>
    </source>
</evidence>
<organism evidence="1 2">
    <name type="scientific">Methylobacterium oryzae</name>
    <dbReference type="NCBI Taxonomy" id="334852"/>
    <lineage>
        <taxon>Bacteria</taxon>
        <taxon>Pseudomonadati</taxon>
        <taxon>Pseudomonadota</taxon>
        <taxon>Alphaproteobacteria</taxon>
        <taxon>Hyphomicrobiales</taxon>
        <taxon>Methylobacteriaceae</taxon>
        <taxon>Methylobacterium</taxon>
    </lineage>
</organism>
<gene>
    <name evidence="1" type="ORF">MOTC310_10495</name>
</gene>
<evidence type="ECO:0000313" key="1">
    <source>
        <dbReference type="EMBL" id="MEE7490864.1"/>
    </source>
</evidence>
<name>A0ABU7TN07_9HYPH</name>
<sequence length="61" mass="6876">MATEHLLFGTIRFLGRQHPDLLDELEGSLAHLWDPVEGAARDDEAVRAIARRILKGLRAEQ</sequence>
<accession>A0ABU7TN07</accession>
<reference evidence="1 2" key="1">
    <citation type="journal article" date="2012" name="Genet. Mol. Biol.">
        <title>Analysis of 16S rRNA and mxaF genes revealing insights into Methylobacterium niche-specific plant association.</title>
        <authorList>
            <person name="Dourado M.N."/>
            <person name="Andreote F.D."/>
            <person name="Dini-Andreote F."/>
            <person name="Conti R."/>
            <person name="Araujo J.M."/>
            <person name="Araujo W.L."/>
        </authorList>
    </citation>
    <scope>NUCLEOTIDE SEQUENCE [LARGE SCALE GENOMIC DNA]</scope>
    <source>
        <strain evidence="1 2">TC3-10</strain>
    </source>
</reference>
<comment type="caution">
    <text evidence="1">The sequence shown here is derived from an EMBL/GenBank/DDBJ whole genome shotgun (WGS) entry which is preliminary data.</text>
</comment>
<keyword evidence="2" id="KW-1185">Reference proteome</keyword>